<dbReference type="PROSITE" id="PS00990">
    <property type="entry name" value="CLAT_ADAPTOR_M_1"/>
    <property type="match status" value="1"/>
</dbReference>
<dbReference type="CDD" id="cd22054">
    <property type="entry name" value="NAC_NACA"/>
    <property type="match status" value="1"/>
</dbReference>
<keyword evidence="7" id="KW-0653">Protein transport</keyword>
<keyword evidence="6 12" id="KW-0812">Transmembrane</keyword>
<dbReference type="Gene3D" id="2.60.40.1170">
    <property type="entry name" value="Mu homology domain, subdomain B"/>
    <property type="match status" value="2"/>
</dbReference>
<dbReference type="Gene3D" id="1.20.1420.30">
    <property type="entry name" value="NCX, central ion-binding region"/>
    <property type="match status" value="1"/>
</dbReference>
<dbReference type="Proteomes" id="UP000663843">
    <property type="component" value="Unassembled WGS sequence"/>
</dbReference>
<keyword evidence="9 12" id="KW-0472">Membrane</keyword>
<dbReference type="InterPro" id="IPR018240">
    <property type="entry name" value="Clathrin_mu_CS"/>
</dbReference>
<dbReference type="InterPro" id="IPR028565">
    <property type="entry name" value="MHD"/>
</dbReference>
<dbReference type="PROSITE" id="PS51151">
    <property type="entry name" value="NAC_AB"/>
    <property type="match status" value="1"/>
</dbReference>
<evidence type="ECO:0000256" key="10">
    <source>
        <dbReference type="RuleBase" id="RU361272"/>
    </source>
</evidence>
<evidence type="ECO:0000256" key="4">
    <source>
        <dbReference type="ARBA" id="ARBA00008170"/>
    </source>
</evidence>
<keyword evidence="8 12" id="KW-1133">Transmembrane helix</keyword>
<comment type="subunit">
    <text evidence="10">Part of the nascent polypeptide-associated complex (NAC).</text>
</comment>
<feature type="region of interest" description="Disordered" evidence="11">
    <location>
        <begin position="1178"/>
        <end position="1201"/>
    </location>
</feature>
<dbReference type="GO" id="GO:0030131">
    <property type="term" value="C:clathrin adaptor complex"/>
    <property type="evidence" value="ECO:0007669"/>
    <property type="project" value="InterPro"/>
</dbReference>
<dbReference type="GO" id="GO:0012505">
    <property type="term" value="C:endomembrane system"/>
    <property type="evidence" value="ECO:0007669"/>
    <property type="project" value="UniProtKB-SubCell"/>
</dbReference>
<evidence type="ECO:0000256" key="9">
    <source>
        <dbReference type="ARBA" id="ARBA00023136"/>
    </source>
</evidence>
<dbReference type="SUPFAM" id="SSF64356">
    <property type="entry name" value="SNARE-like"/>
    <property type="match status" value="1"/>
</dbReference>
<dbReference type="InterPro" id="IPR004837">
    <property type="entry name" value="NaCa_Exmemb"/>
</dbReference>
<dbReference type="SUPFAM" id="SSF56235">
    <property type="entry name" value="N-terminal nucleophile aminohydrolases (Ntn hydrolases)"/>
    <property type="match status" value="1"/>
</dbReference>
<comment type="similarity">
    <text evidence="10">Belongs to the NAC-beta family.</text>
</comment>
<name>A0A8H3DW65_9AGAM</name>
<comment type="subcellular location">
    <subcellularLocation>
        <location evidence="3">Cytoplasm</location>
    </subcellularLocation>
    <subcellularLocation>
        <location evidence="2">Endomembrane system</location>
    </subcellularLocation>
    <subcellularLocation>
        <location evidence="1">Membrane</location>
        <topology evidence="1">Multi-pass membrane protein</topology>
    </subcellularLocation>
</comment>
<dbReference type="GO" id="GO:0006886">
    <property type="term" value="P:intracellular protein transport"/>
    <property type="evidence" value="ECO:0007669"/>
    <property type="project" value="InterPro"/>
</dbReference>
<feature type="transmembrane region" description="Helical" evidence="12">
    <location>
        <begin position="640"/>
        <end position="659"/>
    </location>
</feature>
<dbReference type="GO" id="GO:0051603">
    <property type="term" value="P:proteolysis involved in protein catabolic process"/>
    <property type="evidence" value="ECO:0007669"/>
    <property type="project" value="InterPro"/>
</dbReference>
<gene>
    <name evidence="15" type="ORF">RDB_LOCUS200598</name>
</gene>
<dbReference type="Pfam" id="PF00928">
    <property type="entry name" value="Adap_comp_sub"/>
    <property type="match status" value="1"/>
</dbReference>
<feature type="transmembrane region" description="Helical" evidence="12">
    <location>
        <begin position="671"/>
        <end position="688"/>
    </location>
</feature>
<evidence type="ECO:0000256" key="7">
    <source>
        <dbReference type="ARBA" id="ARBA00022927"/>
    </source>
</evidence>
<dbReference type="PROSITE" id="PS00991">
    <property type="entry name" value="CLAT_ADAPTOR_M_2"/>
    <property type="match status" value="1"/>
</dbReference>
<dbReference type="InterPro" id="IPR044880">
    <property type="entry name" value="NCX_ion-bd_dom_sf"/>
</dbReference>
<comment type="caution">
    <text evidence="15">The sequence shown here is derived from an EMBL/GenBank/DDBJ whole genome shotgun (WGS) entry which is preliminary data.</text>
</comment>
<evidence type="ECO:0000256" key="11">
    <source>
        <dbReference type="SAM" id="MobiDB-lite"/>
    </source>
</evidence>
<feature type="region of interest" description="Disordered" evidence="11">
    <location>
        <begin position="409"/>
        <end position="432"/>
    </location>
</feature>
<feature type="domain" description="MHD" evidence="13">
    <location>
        <begin position="784"/>
        <end position="1039"/>
    </location>
</feature>
<dbReference type="InterPro" id="IPR011012">
    <property type="entry name" value="Longin-like_dom_sf"/>
</dbReference>
<evidence type="ECO:0000313" key="16">
    <source>
        <dbReference type="Proteomes" id="UP000663843"/>
    </source>
</evidence>
<feature type="transmembrane region" description="Helical" evidence="12">
    <location>
        <begin position="340"/>
        <end position="358"/>
    </location>
</feature>
<dbReference type="Pfam" id="PF01699">
    <property type="entry name" value="Na_Ca_ex"/>
    <property type="match status" value="1"/>
</dbReference>
<dbReference type="SUPFAM" id="SSF49447">
    <property type="entry name" value="Second domain of Mu2 adaptin subunit (ap50) of ap2 adaptor"/>
    <property type="match status" value="1"/>
</dbReference>
<keyword evidence="10" id="KW-0804">Transcription</keyword>
<dbReference type="Pfam" id="PF01849">
    <property type="entry name" value="NAC"/>
    <property type="match status" value="1"/>
</dbReference>
<evidence type="ECO:0000313" key="15">
    <source>
        <dbReference type="EMBL" id="CAE6542485.1"/>
    </source>
</evidence>
<comment type="similarity">
    <text evidence="4">Belongs to the Ca(2+):cation antiporter (CaCA) (TC 2.A.19) family.</text>
</comment>
<evidence type="ECO:0000256" key="6">
    <source>
        <dbReference type="ARBA" id="ARBA00022692"/>
    </source>
</evidence>
<proteinExistence type="inferred from homology"/>
<evidence type="ECO:0000256" key="12">
    <source>
        <dbReference type="SAM" id="Phobius"/>
    </source>
</evidence>
<dbReference type="PRINTS" id="PR00314">
    <property type="entry name" value="CLATHRINADPT"/>
</dbReference>
<feature type="compositionally biased region" description="Basic and acidic residues" evidence="11">
    <location>
        <begin position="1067"/>
        <end position="1090"/>
    </location>
</feature>
<dbReference type="GO" id="GO:0055085">
    <property type="term" value="P:transmembrane transport"/>
    <property type="evidence" value="ECO:0007669"/>
    <property type="project" value="InterPro"/>
</dbReference>
<dbReference type="InterPro" id="IPR036168">
    <property type="entry name" value="AP2_Mu_C_sf"/>
</dbReference>
<dbReference type="InterPro" id="IPR050431">
    <property type="entry name" value="Adaptor_comp_med_subunit"/>
</dbReference>
<feature type="transmembrane region" description="Helical" evidence="12">
    <location>
        <begin position="296"/>
        <end position="319"/>
    </location>
</feature>
<dbReference type="PANTHER" id="PTHR10529">
    <property type="entry name" value="AP COMPLEX SUBUNIT MU"/>
    <property type="match status" value="1"/>
</dbReference>
<dbReference type="GO" id="GO:0005839">
    <property type="term" value="C:proteasome core complex"/>
    <property type="evidence" value="ECO:0007669"/>
    <property type="project" value="InterPro"/>
</dbReference>
<dbReference type="InterPro" id="IPR002715">
    <property type="entry name" value="Nas_poly-pep-assoc_cplx_dom"/>
</dbReference>
<dbReference type="InterPro" id="IPR001392">
    <property type="entry name" value="Clathrin_mu"/>
</dbReference>
<dbReference type="GO" id="GO:0016192">
    <property type="term" value="P:vesicle-mediated transport"/>
    <property type="evidence" value="ECO:0007669"/>
    <property type="project" value="InterPro"/>
</dbReference>
<keyword evidence="10" id="KW-0805">Transcription regulation</keyword>
<feature type="transmembrane region" description="Helical" evidence="12">
    <location>
        <begin position="564"/>
        <end position="587"/>
    </location>
</feature>
<reference evidence="15" key="1">
    <citation type="submission" date="2021-01" db="EMBL/GenBank/DDBJ databases">
        <authorList>
            <person name="Kaushik A."/>
        </authorList>
    </citation>
    <scope>NUCLEOTIDE SEQUENCE</scope>
    <source>
        <strain evidence="15">AG2-2IIIB</strain>
    </source>
</reference>
<evidence type="ECO:0000256" key="8">
    <source>
        <dbReference type="ARBA" id="ARBA00022989"/>
    </source>
</evidence>
<feature type="transmembrane region" description="Helical" evidence="12">
    <location>
        <begin position="523"/>
        <end position="544"/>
    </location>
</feature>
<feature type="domain" description="NAC-A/B" evidence="14">
    <location>
        <begin position="1104"/>
        <end position="1169"/>
    </location>
</feature>
<dbReference type="Gene3D" id="3.30.450.60">
    <property type="match status" value="1"/>
</dbReference>
<dbReference type="SMART" id="SM01407">
    <property type="entry name" value="NAC"/>
    <property type="match status" value="1"/>
</dbReference>
<evidence type="ECO:0000259" key="13">
    <source>
        <dbReference type="PROSITE" id="PS51072"/>
    </source>
</evidence>
<dbReference type="AlphaFoldDB" id="A0A8H3DW65"/>
<evidence type="ECO:0000256" key="2">
    <source>
        <dbReference type="ARBA" id="ARBA00004308"/>
    </source>
</evidence>
<dbReference type="Gene3D" id="2.20.70.30">
    <property type="entry name" value="Nascent polypeptide-associated complex domain"/>
    <property type="match status" value="1"/>
</dbReference>
<keyword evidence="5" id="KW-0813">Transport</keyword>
<dbReference type="EMBL" id="CAJMWT010010571">
    <property type="protein sequence ID" value="CAE6542485.1"/>
    <property type="molecule type" value="Genomic_DNA"/>
</dbReference>
<organism evidence="15 16">
    <name type="scientific">Rhizoctonia solani</name>
    <dbReference type="NCBI Taxonomy" id="456999"/>
    <lineage>
        <taxon>Eukaryota</taxon>
        <taxon>Fungi</taxon>
        <taxon>Dikarya</taxon>
        <taxon>Basidiomycota</taxon>
        <taxon>Agaricomycotina</taxon>
        <taxon>Agaricomycetes</taxon>
        <taxon>Cantharellales</taxon>
        <taxon>Ceratobasidiaceae</taxon>
        <taxon>Rhizoctonia</taxon>
    </lineage>
</organism>
<sequence>MECSIALTGADYVLIASDMTSARSIIRMKSNEDKTKILGPNLVMAYSGDTVQFAEYVERNLRLYQMRYVNLLLGGIDLAEPPSHAPDGPKGRPSLYWIDYLGTLAEVPFAAHGYASYFVLGLFDRYHNPQANLEEGIETLRRGISEVQKRLIVGLENWSVKLVTRDGVKEVDLTTGDVKDISRCPDGWWGSLVWRLQGGGKPVPGWSDSFMAIITSSWLNVLLINVPLAWTAALLRLDPLLIFATIVPLEKLSEFGGSQFALYCGETLGEFVSITLANVVEVNLAIFLLFECQLRLVQSTVIGVILLHALLVPGISFLVGGARVLEQKLKPLHTQLNASLLFLGVVTLLLPVAFFSAYPNPHELAMVNSTREGVAPTVLKPEALHARSVLPTPNQLNYIPEPIVRPHSAVRNSRHRARAEKMQVDDTLESSDGVLERNPEKATERYLEASAHSVAVSDATRRSVKKFSRGYALMMITVYILSRVYLHRHPLNDDLRLDRRPDIEHIESPEKPIVSGPKRKPRVVGPGPVIILLIIVVGLIAVTAEFLVSSVEHVQQVNQLSSEWFGLILLPMISYSADALVTIAYCIRKAWRHRNSEAEDLPPPEELAQGRSIDLSIQFLLFWLPVLVILAWFTGKPLTLLFDVFEVAAAIGACLLVNYTTQDGKTNWAEGFLLIVFYFMIALAAWFYNGQLSVFELLQCQSVDELISHEYFKELEEESIRDNFVIIYELLDEMMDFGYPQTTESKILQEYITQESHKLEIQVRPPVAVTNAVSWRSEGIRYRKNEVFLDVVESVNLLVNADGNVIRSEILGAVKMKCYLSGMPELRLGLNDKVMFESTGRTSRGKSIEMEDVKFHQCVRLSRFENDRTISFIPPDGEFELMSYRLSTPVKPLIWVEAAIESHKGSRIEYMVKVKAQFKRRSTANNVEIYVPVPDDADSPKFRASTGSVQYAPDKSAFVWKIKQLGGAREFLMRAHFGLPSVRGAEEIEKKPPITVRFEIPYFTVSGIQVRYLKIVEKSGYQALPWVSLRTALEKGAAPPMSIIEWLEIINDTVRSTNMSAHIEEVSDHEGHDHGHDHGHEGHEHTHEVELDPTSNAALEKIQSRPERKARKALLSLGLKKVPGITRVTMKRPRNILLVVANPEVFKSPNSDIYIVFGEAKTEDINAQQQAAQLAAAAAAAESREQQEAPALEGKEDAPTTLEEIAGDTPAAAGKGKSPK</sequence>
<dbReference type="PROSITE" id="PS51072">
    <property type="entry name" value="MHD"/>
    <property type="match status" value="1"/>
</dbReference>
<evidence type="ECO:0000259" key="14">
    <source>
        <dbReference type="PROSITE" id="PS51151"/>
    </source>
</evidence>
<feature type="transmembrane region" description="Helical" evidence="12">
    <location>
        <begin position="470"/>
        <end position="486"/>
    </location>
</feature>
<evidence type="ECO:0000256" key="5">
    <source>
        <dbReference type="ARBA" id="ARBA00022448"/>
    </source>
</evidence>
<protein>
    <recommendedName>
        <fullName evidence="10">Nascent polypeptide-associated complex subunit beta</fullName>
    </recommendedName>
</protein>
<feature type="transmembrane region" description="Helical" evidence="12">
    <location>
        <begin position="615"/>
        <end position="634"/>
    </location>
</feature>
<dbReference type="Pfam" id="PF00227">
    <property type="entry name" value="Proteasome"/>
    <property type="match status" value="2"/>
</dbReference>
<evidence type="ECO:0000256" key="1">
    <source>
        <dbReference type="ARBA" id="ARBA00004141"/>
    </source>
</evidence>
<feature type="compositionally biased region" description="Basic and acidic residues" evidence="11">
    <location>
        <begin position="1182"/>
        <end position="1198"/>
    </location>
</feature>
<feature type="region of interest" description="Disordered" evidence="11">
    <location>
        <begin position="1067"/>
        <end position="1092"/>
    </location>
</feature>
<dbReference type="InterPro" id="IPR029055">
    <property type="entry name" value="Ntn_hydrolases_N"/>
</dbReference>
<dbReference type="CDD" id="cd09250">
    <property type="entry name" value="AP-1_Mu1_Cterm"/>
    <property type="match status" value="1"/>
</dbReference>
<evidence type="ECO:0000256" key="3">
    <source>
        <dbReference type="ARBA" id="ARBA00004496"/>
    </source>
</evidence>
<dbReference type="InterPro" id="IPR038187">
    <property type="entry name" value="NAC_A/B_dom_sf"/>
</dbReference>
<dbReference type="Gene3D" id="3.60.20.10">
    <property type="entry name" value="Glutamine Phosphoribosylpyrophosphate, subunit 1, domain 1"/>
    <property type="match status" value="2"/>
</dbReference>
<accession>A0A8H3DW65</accession>
<dbReference type="InterPro" id="IPR001353">
    <property type="entry name" value="Proteasome_sua/b"/>
</dbReference>